<dbReference type="GO" id="GO:0008999">
    <property type="term" value="F:protein-N-terminal-alanine acetyltransferase activity"/>
    <property type="evidence" value="ECO:0007669"/>
    <property type="project" value="TreeGrafter"/>
</dbReference>
<keyword evidence="2" id="KW-0808">Transferase</keyword>
<dbReference type="GO" id="GO:1990189">
    <property type="term" value="F:protein N-terminal-serine acetyltransferase activity"/>
    <property type="evidence" value="ECO:0007669"/>
    <property type="project" value="TreeGrafter"/>
</dbReference>
<dbReference type="InterPro" id="IPR000182">
    <property type="entry name" value="GNAT_dom"/>
</dbReference>
<dbReference type="PANTHER" id="PTHR43441">
    <property type="entry name" value="RIBOSOMAL-PROTEIN-SERINE ACETYLTRANSFERASE"/>
    <property type="match status" value="1"/>
</dbReference>
<accession>A0A2U1TEC5</accession>
<dbReference type="PROSITE" id="PS51186">
    <property type="entry name" value="GNAT"/>
    <property type="match status" value="1"/>
</dbReference>
<evidence type="ECO:0000259" key="1">
    <source>
        <dbReference type="PROSITE" id="PS51186"/>
    </source>
</evidence>
<dbReference type="GO" id="GO:0005737">
    <property type="term" value="C:cytoplasm"/>
    <property type="evidence" value="ECO:0007669"/>
    <property type="project" value="TreeGrafter"/>
</dbReference>
<dbReference type="PANTHER" id="PTHR43441:SF2">
    <property type="entry name" value="FAMILY ACETYLTRANSFERASE, PUTATIVE (AFU_ORTHOLOGUE AFUA_7G00850)-RELATED"/>
    <property type="match status" value="1"/>
</dbReference>
<reference evidence="3" key="1">
    <citation type="submission" date="2018-04" db="EMBL/GenBank/DDBJ databases">
        <authorList>
            <person name="Liu S."/>
            <person name="Wang Z."/>
            <person name="Li J."/>
        </authorList>
    </citation>
    <scope>NUCLEOTIDE SEQUENCE [LARGE SCALE GENOMIC DNA]</scope>
    <source>
        <strain evidence="3">622</strain>
    </source>
</reference>
<dbReference type="Pfam" id="PF13302">
    <property type="entry name" value="Acetyltransf_3"/>
    <property type="match status" value="1"/>
</dbReference>
<dbReference type="SUPFAM" id="SSF55729">
    <property type="entry name" value="Acyl-CoA N-acyltransferases (Nat)"/>
    <property type="match status" value="1"/>
</dbReference>
<keyword evidence="3" id="KW-1185">Reference proteome</keyword>
<protein>
    <submittedName>
        <fullName evidence="2">N-acetyltransferase</fullName>
    </submittedName>
</protein>
<organism evidence="2 3">
    <name type="scientific">Mycetocola zhujimingii</name>
    <dbReference type="NCBI Taxonomy" id="2079792"/>
    <lineage>
        <taxon>Bacteria</taxon>
        <taxon>Bacillati</taxon>
        <taxon>Actinomycetota</taxon>
        <taxon>Actinomycetes</taxon>
        <taxon>Micrococcales</taxon>
        <taxon>Microbacteriaceae</taxon>
        <taxon>Mycetocola</taxon>
    </lineage>
</organism>
<proteinExistence type="predicted"/>
<feature type="domain" description="N-acetyltransferase" evidence="1">
    <location>
        <begin position="55"/>
        <end position="198"/>
    </location>
</feature>
<evidence type="ECO:0000313" key="2">
    <source>
        <dbReference type="EMBL" id="PWC07245.1"/>
    </source>
</evidence>
<dbReference type="AlphaFoldDB" id="A0A2U1TEC5"/>
<dbReference type="Gene3D" id="3.40.630.30">
    <property type="match status" value="1"/>
</dbReference>
<dbReference type="EMBL" id="QEFB01000005">
    <property type="protein sequence ID" value="PWC07245.1"/>
    <property type="molecule type" value="Genomic_DNA"/>
</dbReference>
<dbReference type="InterPro" id="IPR051908">
    <property type="entry name" value="Ribosomal_N-acetyltransferase"/>
</dbReference>
<sequence length="214" mass="24195">MPTAGCSRRRRRRCSCSSARRRAQSGRREKVVMHFERDLGDGYRLSLRTRETDEGMLRLIEKNLSRLRAWEPWALTDQTRETLGAFTQYQLEGFSRGTIVPTVVFRGDEMVGAASVALDRATRKAELGYWLDYEAEGKGIAFLACSALVEHLTEQGMRRVEIRTAASNERSCRLAERLGFEREGVVERALVLGEKRLDLAIYSLAVDSLTSDSA</sequence>
<gene>
    <name evidence="2" type="ORF">DF223_06320</name>
</gene>
<dbReference type="InterPro" id="IPR016181">
    <property type="entry name" value="Acyl_CoA_acyltransferase"/>
</dbReference>
<dbReference type="Proteomes" id="UP000244962">
    <property type="component" value="Unassembled WGS sequence"/>
</dbReference>
<name>A0A2U1TEC5_9MICO</name>
<comment type="caution">
    <text evidence="2">The sequence shown here is derived from an EMBL/GenBank/DDBJ whole genome shotgun (WGS) entry which is preliminary data.</text>
</comment>
<evidence type="ECO:0000313" key="3">
    <source>
        <dbReference type="Proteomes" id="UP000244962"/>
    </source>
</evidence>